<keyword evidence="3 8" id="KW-0597">Phosphoprotein</keyword>
<dbReference type="PROSITE" id="PS00041">
    <property type="entry name" value="HTH_ARAC_FAMILY_1"/>
    <property type="match status" value="1"/>
</dbReference>
<dbReference type="CDD" id="cd17536">
    <property type="entry name" value="REC_YesN-like"/>
    <property type="match status" value="1"/>
</dbReference>
<dbReference type="Proteomes" id="UP000564644">
    <property type="component" value="Unassembled WGS sequence"/>
</dbReference>
<dbReference type="PROSITE" id="PS50110">
    <property type="entry name" value="RESPONSE_REGULATORY"/>
    <property type="match status" value="1"/>
</dbReference>
<dbReference type="SUPFAM" id="SSF52172">
    <property type="entry name" value="CheY-like"/>
    <property type="match status" value="1"/>
</dbReference>
<dbReference type="GO" id="GO:0004435">
    <property type="term" value="F:phosphatidylinositol-4,5-bisphosphate phospholipase C activity"/>
    <property type="evidence" value="ECO:0007669"/>
    <property type="project" value="InterPro"/>
</dbReference>
<evidence type="ECO:0000259" key="9">
    <source>
        <dbReference type="PROSITE" id="PS01124"/>
    </source>
</evidence>
<dbReference type="InterPro" id="IPR051552">
    <property type="entry name" value="HptR"/>
</dbReference>
<evidence type="ECO:0000313" key="12">
    <source>
        <dbReference type="EMBL" id="MBB6732737.1"/>
    </source>
</evidence>
<dbReference type="Pfam" id="PF17853">
    <property type="entry name" value="GGDEF_2"/>
    <property type="match status" value="1"/>
</dbReference>
<feature type="domain" description="Response regulatory" evidence="11">
    <location>
        <begin position="4"/>
        <end position="121"/>
    </location>
</feature>
<dbReference type="Pfam" id="PF12833">
    <property type="entry name" value="HTH_18"/>
    <property type="match status" value="1"/>
</dbReference>
<dbReference type="GO" id="GO:0003700">
    <property type="term" value="F:DNA-binding transcription factor activity"/>
    <property type="evidence" value="ECO:0007669"/>
    <property type="project" value="InterPro"/>
</dbReference>
<dbReference type="InterPro" id="IPR009057">
    <property type="entry name" value="Homeodomain-like_sf"/>
</dbReference>
<dbReference type="SMART" id="SM00342">
    <property type="entry name" value="HTH_ARAC"/>
    <property type="match status" value="1"/>
</dbReference>
<evidence type="ECO:0000259" key="11">
    <source>
        <dbReference type="PROSITE" id="PS50110"/>
    </source>
</evidence>
<evidence type="ECO:0000256" key="5">
    <source>
        <dbReference type="ARBA" id="ARBA00023015"/>
    </source>
</evidence>
<dbReference type="InterPro" id="IPR018060">
    <property type="entry name" value="HTH_AraC"/>
</dbReference>
<keyword evidence="2" id="KW-0963">Cytoplasm</keyword>
<dbReference type="PRINTS" id="PR00032">
    <property type="entry name" value="HTHARAC"/>
</dbReference>
<dbReference type="Gene3D" id="3.40.50.2300">
    <property type="match status" value="1"/>
</dbReference>
<comment type="subcellular location">
    <subcellularLocation>
        <location evidence="1">Cytoplasm</location>
    </subcellularLocation>
</comment>
<dbReference type="SMART" id="SM00448">
    <property type="entry name" value="REC"/>
    <property type="match status" value="1"/>
</dbReference>
<gene>
    <name evidence="12" type="ORF">H7C18_17605</name>
</gene>
<comment type="caution">
    <text evidence="12">The sequence shown here is derived from an EMBL/GenBank/DDBJ whole genome shotgun (WGS) entry which is preliminary data.</text>
</comment>
<dbReference type="GO" id="GO:0043565">
    <property type="term" value="F:sequence-specific DNA binding"/>
    <property type="evidence" value="ECO:0007669"/>
    <property type="project" value="InterPro"/>
</dbReference>
<dbReference type="PROSITE" id="PS50008">
    <property type="entry name" value="PIPLC_Y_DOMAIN"/>
    <property type="match status" value="1"/>
</dbReference>
<proteinExistence type="predicted"/>
<evidence type="ECO:0000256" key="8">
    <source>
        <dbReference type="PROSITE-ProRule" id="PRU00169"/>
    </source>
</evidence>
<evidence type="ECO:0000259" key="10">
    <source>
        <dbReference type="PROSITE" id="PS50008"/>
    </source>
</evidence>
<dbReference type="InterPro" id="IPR001711">
    <property type="entry name" value="PLipase_C_Pinositol-sp_Y"/>
</dbReference>
<name>A0A7X0SMJ0_9BACL</name>
<evidence type="ECO:0000256" key="1">
    <source>
        <dbReference type="ARBA" id="ARBA00004496"/>
    </source>
</evidence>
<dbReference type="EMBL" id="JACJVO010000021">
    <property type="protein sequence ID" value="MBB6732737.1"/>
    <property type="molecule type" value="Genomic_DNA"/>
</dbReference>
<keyword evidence="4" id="KW-0902">Two-component regulatory system</keyword>
<evidence type="ECO:0000256" key="4">
    <source>
        <dbReference type="ARBA" id="ARBA00023012"/>
    </source>
</evidence>
<evidence type="ECO:0000256" key="2">
    <source>
        <dbReference type="ARBA" id="ARBA00022490"/>
    </source>
</evidence>
<accession>A0A7X0SMJ0</accession>
<dbReference type="AlphaFoldDB" id="A0A7X0SMJ0"/>
<dbReference type="GO" id="GO:0000160">
    <property type="term" value="P:phosphorelay signal transduction system"/>
    <property type="evidence" value="ECO:0007669"/>
    <property type="project" value="UniProtKB-KW"/>
</dbReference>
<evidence type="ECO:0000256" key="6">
    <source>
        <dbReference type="ARBA" id="ARBA00023125"/>
    </source>
</evidence>
<dbReference type="PANTHER" id="PTHR42713:SF3">
    <property type="entry name" value="TRANSCRIPTIONAL REGULATORY PROTEIN HPTR"/>
    <property type="match status" value="1"/>
</dbReference>
<dbReference type="InterPro" id="IPR011006">
    <property type="entry name" value="CheY-like_superfamily"/>
</dbReference>
<dbReference type="GO" id="GO:0005737">
    <property type="term" value="C:cytoplasm"/>
    <property type="evidence" value="ECO:0007669"/>
    <property type="project" value="UniProtKB-SubCell"/>
</dbReference>
<reference evidence="12 13" key="1">
    <citation type="submission" date="2020-08" db="EMBL/GenBank/DDBJ databases">
        <title>Cohnella phylogeny.</title>
        <authorList>
            <person name="Dunlap C."/>
        </authorList>
    </citation>
    <scope>NUCLEOTIDE SEQUENCE [LARGE SCALE GENOMIC DNA]</scope>
    <source>
        <strain evidence="12 13">CBP 2801</strain>
    </source>
</reference>
<keyword evidence="6" id="KW-0238">DNA-binding</keyword>
<sequence>MLMKAIIVEDEPRVRKGLSEMVDWEDIGFELAGTAANGKEGLELFDRTSPDLVISDIRMPVMDGLAMAEAVLERKPDVRIVILSGYDEFEYAQRCLYLGVKSFLLKPVGKEQLEEELLKLRAKWLKEREDHYIAASFMDKFRTQLPLLRAAFLEDWLNIPDRKDRGLLQENIEFLDIPFHLDWRTSVAVFELDVEEGKYSPNDIRLLQFGMHNIAEELLEGRGIVYARGNGQTVALYQMERHEGAEPFMTWVERVKHEIARYLKATVTVGIGAADAEAVEAPRQFKAALHALRLKWTVGPGVILHEGLVLPRSDRGIFLNETDRELLVHCVETGDRKQLEELLLRYFNSAPASGLLRGNLREIAFQFAGLYASLVQRLGKRLDETLSDEEMMRFREPERFLGAEDMRIWWTARFEALCSDFEGFRTDQKAKLVRSIEAFVEERIMDNVSREEAARHVHINVSYLSRIFKEATGESFSEYVLRKKIEKAIHLLKDDDAMVYEVADRLGYHDPSYFARIFKKYTGKTPSDFQK</sequence>
<keyword evidence="7" id="KW-0804">Transcription</keyword>
<keyword evidence="13" id="KW-1185">Reference proteome</keyword>
<dbReference type="InterPro" id="IPR020449">
    <property type="entry name" value="Tscrpt_reg_AraC-type_HTH"/>
</dbReference>
<evidence type="ECO:0000313" key="13">
    <source>
        <dbReference type="Proteomes" id="UP000564644"/>
    </source>
</evidence>
<dbReference type="Gene3D" id="1.10.10.60">
    <property type="entry name" value="Homeodomain-like"/>
    <property type="match status" value="2"/>
</dbReference>
<dbReference type="InterPro" id="IPR041522">
    <property type="entry name" value="CdaR_GGDEF"/>
</dbReference>
<dbReference type="PANTHER" id="PTHR42713">
    <property type="entry name" value="HISTIDINE KINASE-RELATED"/>
    <property type="match status" value="1"/>
</dbReference>
<dbReference type="InterPro" id="IPR001789">
    <property type="entry name" value="Sig_transdc_resp-reg_receiver"/>
</dbReference>
<keyword evidence="5" id="KW-0805">Transcription regulation</keyword>
<dbReference type="Pfam" id="PF00072">
    <property type="entry name" value="Response_reg"/>
    <property type="match status" value="1"/>
</dbReference>
<feature type="domain" description="HTH araC/xylS-type" evidence="9">
    <location>
        <begin position="434"/>
        <end position="531"/>
    </location>
</feature>
<feature type="modified residue" description="4-aspartylphosphate" evidence="8">
    <location>
        <position position="56"/>
    </location>
</feature>
<dbReference type="PROSITE" id="PS01124">
    <property type="entry name" value="HTH_ARAC_FAMILY_2"/>
    <property type="match status" value="1"/>
</dbReference>
<dbReference type="GO" id="GO:0006629">
    <property type="term" value="P:lipid metabolic process"/>
    <property type="evidence" value="ECO:0007669"/>
    <property type="project" value="InterPro"/>
</dbReference>
<dbReference type="SUPFAM" id="SSF46689">
    <property type="entry name" value="Homeodomain-like"/>
    <property type="match status" value="2"/>
</dbReference>
<organism evidence="12 13">
    <name type="scientific">Cohnella zeiphila</name>
    <dbReference type="NCBI Taxonomy" id="2761120"/>
    <lineage>
        <taxon>Bacteria</taxon>
        <taxon>Bacillati</taxon>
        <taxon>Bacillota</taxon>
        <taxon>Bacilli</taxon>
        <taxon>Bacillales</taxon>
        <taxon>Paenibacillaceae</taxon>
        <taxon>Cohnella</taxon>
    </lineage>
</organism>
<evidence type="ECO:0000256" key="7">
    <source>
        <dbReference type="ARBA" id="ARBA00023163"/>
    </source>
</evidence>
<protein>
    <submittedName>
        <fullName evidence="12">Response regulator</fullName>
    </submittedName>
</protein>
<dbReference type="RefSeq" id="WP_185130394.1">
    <property type="nucleotide sequence ID" value="NZ_JACJVO010000021.1"/>
</dbReference>
<dbReference type="InterPro" id="IPR018062">
    <property type="entry name" value="HTH_AraC-typ_CS"/>
</dbReference>
<evidence type="ECO:0000256" key="3">
    <source>
        <dbReference type="ARBA" id="ARBA00022553"/>
    </source>
</evidence>
<feature type="domain" description="PI-PLC Y-box" evidence="10">
    <location>
        <begin position="421"/>
        <end position="479"/>
    </location>
</feature>